<feature type="compositionally biased region" description="Polar residues" evidence="1">
    <location>
        <begin position="622"/>
        <end position="635"/>
    </location>
</feature>
<dbReference type="SUPFAM" id="SSF47769">
    <property type="entry name" value="SAM/Pointed domain"/>
    <property type="match status" value="1"/>
</dbReference>
<evidence type="ECO:0000313" key="4">
    <source>
        <dbReference type="EMBL" id="KAK3053193.1"/>
    </source>
</evidence>
<feature type="compositionally biased region" description="Basic and acidic residues" evidence="1">
    <location>
        <begin position="61"/>
        <end position="74"/>
    </location>
</feature>
<dbReference type="Gene3D" id="1.10.150.50">
    <property type="entry name" value="Transcription Factor, Ets-1"/>
    <property type="match status" value="1"/>
</dbReference>
<dbReference type="PROSITE" id="PS50105">
    <property type="entry name" value="SAM_DOMAIN"/>
    <property type="match status" value="1"/>
</dbReference>
<dbReference type="Pfam" id="PF07647">
    <property type="entry name" value="SAM_2"/>
    <property type="match status" value="1"/>
</dbReference>
<dbReference type="Pfam" id="PF00169">
    <property type="entry name" value="PH"/>
    <property type="match status" value="1"/>
</dbReference>
<gene>
    <name evidence="4" type="ORF">LTR09_005819</name>
</gene>
<dbReference type="SMART" id="SM00233">
    <property type="entry name" value="PH"/>
    <property type="match status" value="1"/>
</dbReference>
<dbReference type="AlphaFoldDB" id="A0AAJ0G9B6"/>
<name>A0AAJ0G9B6_9PEZI</name>
<evidence type="ECO:0000313" key="5">
    <source>
        <dbReference type="Proteomes" id="UP001271007"/>
    </source>
</evidence>
<accession>A0AAJ0G9B6</accession>
<dbReference type="EMBL" id="JAWDJX010000017">
    <property type="protein sequence ID" value="KAK3053193.1"/>
    <property type="molecule type" value="Genomic_DNA"/>
</dbReference>
<proteinExistence type="predicted"/>
<feature type="compositionally biased region" description="Polar residues" evidence="1">
    <location>
        <begin position="77"/>
        <end position="95"/>
    </location>
</feature>
<sequence>MPAITTTTRPRAREARPRETREELTSKTQSFFRSSTARPLSEATEIFDTDFEDDSEFDDEASPKRSFDSDDSRRRSQTTISSYDEAPTPSSSRSQRQFELRFKPVEGPKGPHLFRASQTSVELDFEYALQMSPMLPKEIPSRTETAFSQETITPAGQQQHGNLSIDAALAEPECSDNYQEDYVRFWSTHQVVDWMCAKDIDAPIIDTFELNDINGAALMDLQFEHLKELDIQSLGKRLTLWNEICQLRGGEGSLSPQSTPFQDISRPCTTLPNVSPPRGRDASRGPADGDATPVTPAAGKKRRGRKASKTRDVVTPAESVSIVAIEQLMPKPHKCDKGERCGKWRRQQREIKQLQDDHGLGTFPISPRKGGHVFVFGDPGNAGTAANIIPNVHKQQIDESGTLTSDVIPSMVASSDLLGPGHLPEFALHGHYLNQMEARDPLDNVRQFLDFQHMQTSCDGVPTPPEVAQPGSIGRSESVPLFPAQHYQAYPSLNPHVRSHTAAPRENCRTLPRLEIPRANSAGPEKNVLISANSCRTASPADVYRLGTPASEMDIPLTAIPTGPIVRDASQSVPPNMQFRQQSPLARSQSTRNSQTDRRRPSMAPSTSLGAVKEGEVYTPASRPSTASCPSLSSHHSADSAIKQTIPDPSHHEPNTQYFGYGSDCTHAGWMKKRRTKMLRHEWQDAHFRLKGTHLAMHESSRLSSAATDTINVEDYAVACSSVASGNKLSAAMKAFHIKNSSPEKAKGEHDPTAFAFQLVPAKDGERKASASGKTHHFSVKNKDQRIDWMREVMLAKALSSKGKGYDVQVNGVQR</sequence>
<dbReference type="InterPro" id="IPR013761">
    <property type="entry name" value="SAM/pointed_sf"/>
</dbReference>
<evidence type="ECO:0008006" key="6">
    <source>
        <dbReference type="Google" id="ProtNLM"/>
    </source>
</evidence>
<evidence type="ECO:0000259" key="2">
    <source>
        <dbReference type="PROSITE" id="PS50003"/>
    </source>
</evidence>
<keyword evidence="5" id="KW-1185">Reference proteome</keyword>
<dbReference type="Proteomes" id="UP001271007">
    <property type="component" value="Unassembled WGS sequence"/>
</dbReference>
<comment type="caution">
    <text evidence="4">The sequence shown here is derived from an EMBL/GenBank/DDBJ whole genome shotgun (WGS) entry which is preliminary data.</text>
</comment>
<dbReference type="SMART" id="SM00454">
    <property type="entry name" value="SAM"/>
    <property type="match status" value="1"/>
</dbReference>
<dbReference type="SUPFAM" id="SSF50729">
    <property type="entry name" value="PH domain-like"/>
    <property type="match status" value="1"/>
</dbReference>
<feature type="compositionally biased region" description="Polar residues" evidence="1">
    <location>
        <begin position="26"/>
        <end position="38"/>
    </location>
</feature>
<feature type="domain" description="SAM" evidence="3">
    <location>
        <begin position="186"/>
        <end position="250"/>
    </location>
</feature>
<feature type="compositionally biased region" description="Acidic residues" evidence="1">
    <location>
        <begin position="45"/>
        <end position="60"/>
    </location>
</feature>
<feature type="compositionally biased region" description="Polar residues" evidence="1">
    <location>
        <begin position="254"/>
        <end position="273"/>
    </location>
</feature>
<feature type="region of interest" description="Disordered" evidence="1">
    <location>
        <begin position="252"/>
        <end position="314"/>
    </location>
</feature>
<dbReference type="InterPro" id="IPR001660">
    <property type="entry name" value="SAM"/>
</dbReference>
<protein>
    <recommendedName>
        <fullName evidence="6">SAM and PH domain-containing protein</fullName>
    </recommendedName>
</protein>
<feature type="compositionally biased region" description="Polar residues" evidence="1">
    <location>
        <begin position="569"/>
        <end position="594"/>
    </location>
</feature>
<organism evidence="4 5">
    <name type="scientific">Extremus antarcticus</name>
    <dbReference type="NCBI Taxonomy" id="702011"/>
    <lineage>
        <taxon>Eukaryota</taxon>
        <taxon>Fungi</taxon>
        <taxon>Dikarya</taxon>
        <taxon>Ascomycota</taxon>
        <taxon>Pezizomycotina</taxon>
        <taxon>Dothideomycetes</taxon>
        <taxon>Dothideomycetidae</taxon>
        <taxon>Mycosphaerellales</taxon>
        <taxon>Extremaceae</taxon>
        <taxon>Extremus</taxon>
    </lineage>
</organism>
<dbReference type="PROSITE" id="PS50003">
    <property type="entry name" value="PH_DOMAIN"/>
    <property type="match status" value="1"/>
</dbReference>
<dbReference type="CDD" id="cd09535">
    <property type="entry name" value="SAM_BOI-like_fungal"/>
    <property type="match status" value="1"/>
</dbReference>
<feature type="region of interest" description="Disordered" evidence="1">
    <location>
        <begin position="1"/>
        <end position="96"/>
    </location>
</feature>
<dbReference type="InterPro" id="IPR011993">
    <property type="entry name" value="PH-like_dom_sf"/>
</dbReference>
<feature type="domain" description="PH" evidence="2">
    <location>
        <begin position="664"/>
        <end position="798"/>
    </location>
</feature>
<reference evidence="4" key="1">
    <citation type="submission" date="2023-04" db="EMBL/GenBank/DDBJ databases">
        <title>Black Yeasts Isolated from many extreme environments.</title>
        <authorList>
            <person name="Coleine C."/>
            <person name="Stajich J.E."/>
            <person name="Selbmann L."/>
        </authorList>
    </citation>
    <scope>NUCLEOTIDE SEQUENCE</scope>
    <source>
        <strain evidence="4">CCFEE 5312</strain>
    </source>
</reference>
<feature type="region of interest" description="Disordered" evidence="1">
    <location>
        <begin position="565"/>
        <end position="657"/>
    </location>
</feature>
<dbReference type="Gene3D" id="2.30.29.30">
    <property type="entry name" value="Pleckstrin-homology domain (PH domain)/Phosphotyrosine-binding domain (PTB)"/>
    <property type="match status" value="1"/>
</dbReference>
<dbReference type="InterPro" id="IPR001849">
    <property type="entry name" value="PH_domain"/>
</dbReference>
<evidence type="ECO:0000256" key="1">
    <source>
        <dbReference type="SAM" id="MobiDB-lite"/>
    </source>
</evidence>
<evidence type="ECO:0000259" key="3">
    <source>
        <dbReference type="PROSITE" id="PS50105"/>
    </source>
</evidence>
<feature type="compositionally biased region" description="Basic and acidic residues" evidence="1">
    <location>
        <begin position="11"/>
        <end position="25"/>
    </location>
</feature>
<feature type="compositionally biased region" description="Basic residues" evidence="1">
    <location>
        <begin position="299"/>
        <end position="308"/>
    </location>
</feature>